<feature type="transmembrane region" description="Helical" evidence="6">
    <location>
        <begin position="228"/>
        <end position="249"/>
    </location>
</feature>
<name>U3B4E0_9VIBR</name>
<comment type="caution">
    <text evidence="8">The sequence shown here is derived from an EMBL/GenBank/DDBJ whole genome shotgun (WGS) entry which is preliminary data.</text>
</comment>
<evidence type="ECO:0000259" key="7">
    <source>
        <dbReference type="Pfam" id="PF12698"/>
    </source>
</evidence>
<keyword evidence="2" id="KW-1003">Cell membrane</keyword>
<dbReference type="InterPro" id="IPR051449">
    <property type="entry name" value="ABC-2_transporter_component"/>
</dbReference>
<feature type="transmembrane region" description="Helical" evidence="6">
    <location>
        <begin position="261"/>
        <end position="285"/>
    </location>
</feature>
<feature type="domain" description="ABC-2 type transporter transmembrane" evidence="7">
    <location>
        <begin position="16"/>
        <end position="367"/>
    </location>
</feature>
<keyword evidence="3 6" id="KW-0812">Transmembrane</keyword>
<keyword evidence="4 6" id="KW-1133">Transmembrane helix</keyword>
<feature type="transmembrane region" description="Helical" evidence="6">
    <location>
        <begin position="184"/>
        <end position="207"/>
    </location>
</feature>
<evidence type="ECO:0000313" key="9">
    <source>
        <dbReference type="Proteomes" id="UP000016562"/>
    </source>
</evidence>
<comment type="subcellular location">
    <subcellularLocation>
        <location evidence="1">Cell membrane</location>
        <topology evidence="1">Multi-pass membrane protein</topology>
    </subcellularLocation>
</comment>
<dbReference type="InterPro" id="IPR013525">
    <property type="entry name" value="ABC2_TM"/>
</dbReference>
<evidence type="ECO:0000256" key="4">
    <source>
        <dbReference type="ARBA" id="ARBA00022989"/>
    </source>
</evidence>
<evidence type="ECO:0000256" key="2">
    <source>
        <dbReference type="ARBA" id="ARBA00022475"/>
    </source>
</evidence>
<evidence type="ECO:0000256" key="6">
    <source>
        <dbReference type="SAM" id="Phobius"/>
    </source>
</evidence>
<dbReference type="PANTHER" id="PTHR30294">
    <property type="entry name" value="MEMBRANE COMPONENT OF ABC TRANSPORTER YHHJ-RELATED"/>
    <property type="match status" value="1"/>
</dbReference>
<evidence type="ECO:0000313" key="8">
    <source>
        <dbReference type="EMBL" id="GAD80795.1"/>
    </source>
</evidence>
<dbReference type="Gene3D" id="3.40.1710.10">
    <property type="entry name" value="abc type-2 transporter like domain"/>
    <property type="match status" value="1"/>
</dbReference>
<dbReference type="EMBL" id="BATM01000043">
    <property type="protein sequence ID" value="GAD80795.1"/>
    <property type="molecule type" value="Genomic_DNA"/>
</dbReference>
<dbReference type="Proteomes" id="UP000016562">
    <property type="component" value="Unassembled WGS sequence"/>
</dbReference>
<dbReference type="AlphaFoldDB" id="U3B4E0"/>
<dbReference type="RefSeq" id="WP_021714497.1">
    <property type="nucleotide sequence ID" value="NZ_BATM01000043.1"/>
</dbReference>
<dbReference type="GO" id="GO:0140359">
    <property type="term" value="F:ABC-type transporter activity"/>
    <property type="evidence" value="ECO:0007669"/>
    <property type="project" value="InterPro"/>
</dbReference>
<reference evidence="8 9" key="1">
    <citation type="submission" date="2013-09" db="EMBL/GenBank/DDBJ databases">
        <title>Whole genome shotgun sequence of Vibrio ezurae NBRC 102218.</title>
        <authorList>
            <person name="Yoshida I."/>
            <person name="Hosoyama A."/>
            <person name="Numata M."/>
            <person name="Hashimoto M."/>
            <person name="Hosoyama Y."/>
            <person name="Tsuchikane K."/>
            <person name="Noguchi M."/>
            <person name="Hirakata S."/>
            <person name="Ichikawa N."/>
            <person name="Ohji S."/>
            <person name="Yamazoe A."/>
            <person name="Fujita N."/>
        </authorList>
    </citation>
    <scope>NUCLEOTIDE SEQUENCE [LARGE SCALE GENOMIC DNA]</scope>
    <source>
        <strain evidence="8 9">NBRC 102218</strain>
    </source>
</reference>
<dbReference type="Pfam" id="PF12698">
    <property type="entry name" value="ABC2_membrane_3"/>
    <property type="match status" value="1"/>
</dbReference>
<feature type="transmembrane region" description="Helical" evidence="6">
    <location>
        <begin position="292"/>
        <end position="313"/>
    </location>
</feature>
<proteinExistence type="predicted"/>
<organism evidence="8 9">
    <name type="scientific">Vibrio ezurae NBRC 102218</name>
    <dbReference type="NCBI Taxonomy" id="1219080"/>
    <lineage>
        <taxon>Bacteria</taxon>
        <taxon>Pseudomonadati</taxon>
        <taxon>Pseudomonadota</taxon>
        <taxon>Gammaproteobacteria</taxon>
        <taxon>Vibrionales</taxon>
        <taxon>Vibrionaceae</taxon>
        <taxon>Vibrio</taxon>
    </lineage>
</organism>
<dbReference type="PANTHER" id="PTHR30294:SF47">
    <property type="entry name" value="INNER MEMBRANE TRANSPORT PERMEASE YHHJ"/>
    <property type="match status" value="1"/>
</dbReference>
<evidence type="ECO:0000256" key="1">
    <source>
        <dbReference type="ARBA" id="ARBA00004651"/>
    </source>
</evidence>
<keyword evidence="9" id="KW-1185">Reference proteome</keyword>
<dbReference type="OrthoDB" id="9803577at2"/>
<feature type="transmembrane region" description="Helical" evidence="6">
    <location>
        <begin position="17"/>
        <end position="37"/>
    </location>
</feature>
<protein>
    <recommendedName>
        <fullName evidence="7">ABC-2 type transporter transmembrane domain-containing protein</fullName>
    </recommendedName>
</protein>
<accession>U3B4E0</accession>
<dbReference type="GO" id="GO:0005886">
    <property type="term" value="C:plasma membrane"/>
    <property type="evidence" value="ECO:0007669"/>
    <property type="project" value="UniProtKB-SubCell"/>
</dbReference>
<sequence>MFRFIANEWQRLAQDKWLLASITWGPILLAVSVWWIFSQGTARALPVAVVDHQQSSLSRELVRYLDASETLHVSTYFQNEHDAKRALSGSELYAYVVIPRDFDRDIFLANPPQVSVFYNNQYILVGKLVNSSVQRAIGTFDAQIQTIKQLSSGNSNLIGALGKSVAVRTQITPLFNLNNNYAQFLVSAIVPAIWQIIIVVGTVLTLAMHKRIGTMDSWLEQGVVRCMAKTLACYIPIYAALGVSFLWWFYAFFQWPMQGSYAVLIFAQFATIIACMLVGAICFFVPFDGARALSFAGAFTAPGFAFMGITFPVTDMGALAQGWRSLLPISHYIEAQVSQVSYGASVWQTLGHLTPMLGYLVLFVVLAKLAPKKIKGALV</sequence>
<evidence type="ECO:0000256" key="3">
    <source>
        <dbReference type="ARBA" id="ARBA00022692"/>
    </source>
</evidence>
<dbReference type="STRING" id="1219080.VEZ01S_43_00050"/>
<evidence type="ECO:0000256" key="5">
    <source>
        <dbReference type="ARBA" id="ARBA00023136"/>
    </source>
</evidence>
<gene>
    <name evidence="8" type="ORF">VEZ01S_43_00050</name>
</gene>
<dbReference type="eggNOG" id="COG0842">
    <property type="taxonomic scope" value="Bacteria"/>
</dbReference>
<keyword evidence="5 6" id="KW-0472">Membrane</keyword>
<feature type="transmembrane region" description="Helical" evidence="6">
    <location>
        <begin position="350"/>
        <end position="370"/>
    </location>
</feature>